<dbReference type="Gene3D" id="3.40.50.1220">
    <property type="entry name" value="TPP-binding domain"/>
    <property type="match status" value="1"/>
</dbReference>
<dbReference type="Pfam" id="PF13289">
    <property type="entry name" value="SIR2_2"/>
    <property type="match status" value="1"/>
</dbReference>
<protein>
    <submittedName>
        <fullName evidence="1">Uncharacterized protein</fullName>
    </submittedName>
</protein>
<reference evidence="1 2" key="1">
    <citation type="submission" date="2019-06" db="EMBL/GenBank/DDBJ databases">
        <authorList>
            <person name="Livingstone P."/>
            <person name="Whitworth D."/>
        </authorList>
    </citation>
    <scope>NUCLEOTIDE SEQUENCE [LARGE SCALE GENOMIC DNA]</scope>
    <source>
        <strain evidence="1 2">AM401</strain>
    </source>
</reference>
<proteinExistence type="predicted"/>
<organism evidence="1 2">
    <name type="scientific">Myxococcus llanfairpwllgwyngyllgogerychwyrndrobwllllantysiliogogogochensis</name>
    <dbReference type="NCBI Taxonomy" id="2590453"/>
    <lineage>
        <taxon>Bacteria</taxon>
        <taxon>Pseudomonadati</taxon>
        <taxon>Myxococcota</taxon>
        <taxon>Myxococcia</taxon>
        <taxon>Myxococcales</taxon>
        <taxon>Cystobacterineae</taxon>
        <taxon>Myxococcaceae</taxon>
        <taxon>Myxococcus</taxon>
    </lineage>
</organism>
<dbReference type="EMBL" id="VIFM01000005">
    <property type="protein sequence ID" value="TQF17613.1"/>
    <property type="molecule type" value="Genomic_DNA"/>
</dbReference>
<dbReference type="InterPro" id="IPR029035">
    <property type="entry name" value="DHS-like_NAD/FAD-binding_dom"/>
</dbReference>
<dbReference type="AlphaFoldDB" id="A0A540X8I8"/>
<accession>A0A540X8I8</accession>
<gene>
    <name evidence="1" type="ORF">FJV41_02150</name>
</gene>
<sequence length="1262" mass="141849">MLGAFLDGAHNHSLDIRSRARRCLKSTFNYFRRVTTMRFISDGPHVPADLLKSQEQGEVLFVCGAGVSRGAGLPLFRGLVESVYRELGEEWEGYPAEFEVMKENGLLANQYDRMLRALERRLAAGDVPRSQGMRERIKRAIRKVLSPAADVALENHVALLRLSRDSESRIRILTTNFDTLFERAWHSVNLPDLRSYACQEMPRPRTATFGGVLHLHGRLADTSIGVGETELVLTSAEFGDAYLRSGWASRYVYDLARTHILVLVGYSADDPPMRYLLETLEADRERYPDLKRVFAFADVKVGQESAHDALWRAKGIEPILYHVKDGDGHAQLYRTLNAWSDYAQDPTAWRRERLRLLMTEKPENASPADHVEISSLLSHGDAEHILQELMPAAAWLPVLRKTGTFDGKRTSPGPWIAQRIDDVEMIRECAAAPPTDMHSLRCIERAVEVGATKLSGELRKAWNVIQRAISVRHVDITPPWYQVRTRVISGDIDHGVLTAVAASFKPRLHVRRSYDRSASEKPVENAALKFSDLVRTQFKPIADGLDFHEILAAWPEQTETESRLLKVLNRELEDALEESRETEGPARDEQASLDVPFLPDPRSNMFGSGFSPIVHLITALWTRLADKSTSEARLSALAWRNSSFLISRRLYLNALLRADAFESTEIRDTLLELDDRIFWVSDARHEIALLLASRWNSLDETHRTAIADRIRKGVPRDLFSAGDFGGGGYLETVPDRLVFVLLSRIKSAGGTLDVASLDLLKAHGEKNPEWTHSFDELSNSSHPYVFKSGPQGEVGVLKSVPDNELVREALRLQQEPASEQRDVWKLLCSADPERGLRAVAFEADADRWELPVLDGLLGAAYNVESHEFQVVLAQTLLRAPDSFMDSIGRSVMSWMLQCCSKLIAETVPSVHLLNLWDRLAERTYDQPDDSKRTGLDGDDLEGASLNEPGGILSWILCNILDETNPSIGAGLGHMLLPRFDRIARAEGRSGLLARVYLARNLAYLYAVDATWIEKQMLSRFRPEHPESLPLWEGRLRGPVPNAPALFNEMKPYFFAMLNGAMSFNRAQQLAEHLLLPAVWKRQEGGADFDIAPSDVRRALAAGCPELRHAAAFMFFNWMKNARTREKEDPSDAWRTTIGPLFREVWPIDAVCRDSRTSQYLVRMLLECKEAFPEALGDVVDLLVPFEMYSIESMFFGGLDMEAVIRRSPEGFLRLLDAVVAPRPTGVARDLASVLKKISIANSAVESSSLYLRLSSLARQRDA</sequence>
<keyword evidence="2" id="KW-1185">Reference proteome</keyword>
<name>A0A540X8I8_9BACT</name>
<comment type="caution">
    <text evidence="1">The sequence shown here is derived from an EMBL/GenBank/DDBJ whole genome shotgun (WGS) entry which is preliminary data.</text>
</comment>
<dbReference type="Proteomes" id="UP000315369">
    <property type="component" value="Unassembled WGS sequence"/>
</dbReference>
<evidence type="ECO:0000313" key="2">
    <source>
        <dbReference type="Proteomes" id="UP000315369"/>
    </source>
</evidence>
<evidence type="ECO:0000313" key="1">
    <source>
        <dbReference type="EMBL" id="TQF17613.1"/>
    </source>
</evidence>
<dbReference type="SUPFAM" id="SSF52467">
    <property type="entry name" value="DHS-like NAD/FAD-binding domain"/>
    <property type="match status" value="1"/>
</dbReference>
<dbReference type="OrthoDB" id="2077946at2"/>